<dbReference type="AlphaFoldDB" id="A0A3M8CMB6"/>
<evidence type="ECO:0000313" key="10">
    <source>
        <dbReference type="EMBL" id="RNB76437.1"/>
    </source>
</evidence>
<dbReference type="Pfam" id="PF05504">
    <property type="entry name" value="Spore_GerAC"/>
    <property type="match status" value="1"/>
</dbReference>
<keyword evidence="3" id="KW-0309">Germination</keyword>
<dbReference type="InterPro" id="IPR057336">
    <property type="entry name" value="GerAC_N"/>
</dbReference>
<keyword evidence="4" id="KW-0732">Signal</keyword>
<name>A0A3M8CMB6_9BACL</name>
<keyword evidence="7" id="KW-0449">Lipoprotein</keyword>
<dbReference type="Proteomes" id="UP000282028">
    <property type="component" value="Unassembled WGS sequence"/>
</dbReference>
<dbReference type="GO" id="GO:0009847">
    <property type="term" value="P:spore germination"/>
    <property type="evidence" value="ECO:0007669"/>
    <property type="project" value="InterPro"/>
</dbReference>
<proteinExistence type="inferred from homology"/>
<sequence length="378" mass="42781">MLFCSVLLTGCWDRREVNDIGFVIAMSIDKEGDGKYRLAVQVPLVSSLGGPSGEGGGTSGDKSFYVDSAVGKTIREAYGILQSRMSRLLYFAHYRVVILGEELARNGLSNPLDIVTRFPEHRLTSFVVITKGKGMDLLSAQPQFERFSGEALRELVKSVTIPVSMKDLAQMANHKGLDPFLPVFEPVQSHPKGKSKEVEAMGVAVFRKDKLIKILSRSDSVGLRWFQRYFNPFSMIVKLNSNEWINTEVLRGETKIRPVIKQGRVHYDIHLKSSIVITENMTTLNFDNENSIDLMEKRVSEEIENKIKIILEHSKATKSDPIGLGMVLARHHPKTWKTTYRDKWRDELPDITYTIHSKVQATNIGQTTNNIMKEDPRE</sequence>
<evidence type="ECO:0000256" key="7">
    <source>
        <dbReference type="ARBA" id="ARBA00023288"/>
    </source>
</evidence>
<evidence type="ECO:0000256" key="4">
    <source>
        <dbReference type="ARBA" id="ARBA00022729"/>
    </source>
</evidence>
<dbReference type="EMBL" id="RHHR01000007">
    <property type="protein sequence ID" value="RNB76437.1"/>
    <property type="molecule type" value="Genomic_DNA"/>
</dbReference>
<evidence type="ECO:0000256" key="5">
    <source>
        <dbReference type="ARBA" id="ARBA00023136"/>
    </source>
</evidence>
<dbReference type="Gene3D" id="3.30.300.210">
    <property type="entry name" value="Nutrient germinant receptor protein C, domain 3"/>
    <property type="match status" value="1"/>
</dbReference>
<gene>
    <name evidence="10" type="ORF">EDM52_03505</name>
</gene>
<reference evidence="10 11" key="1">
    <citation type="submission" date="2018-10" db="EMBL/GenBank/DDBJ databases">
        <title>Phylogenomics of Brevibacillus.</title>
        <authorList>
            <person name="Dunlap C."/>
        </authorList>
    </citation>
    <scope>NUCLEOTIDE SEQUENCE [LARGE SCALE GENOMIC DNA]</scope>
    <source>
        <strain evidence="10 11">JCM 12215</strain>
    </source>
</reference>
<protein>
    <submittedName>
        <fullName evidence="10">Ger(X)C family spore germination protein</fullName>
    </submittedName>
</protein>
<feature type="domain" description="Spore germination GerAC-like C-terminal" evidence="8">
    <location>
        <begin position="201"/>
        <end position="365"/>
    </location>
</feature>
<keyword evidence="11" id="KW-1185">Reference proteome</keyword>
<dbReference type="OrthoDB" id="9816067at2"/>
<keyword evidence="6" id="KW-0564">Palmitate</keyword>
<accession>A0A3M8CMB6</accession>
<dbReference type="GO" id="GO:0016020">
    <property type="term" value="C:membrane"/>
    <property type="evidence" value="ECO:0007669"/>
    <property type="project" value="UniProtKB-SubCell"/>
</dbReference>
<comment type="caution">
    <text evidence="10">The sequence shown here is derived from an EMBL/GenBank/DDBJ whole genome shotgun (WGS) entry which is preliminary data.</text>
</comment>
<feature type="domain" description="Spore germination protein N-terminal" evidence="9">
    <location>
        <begin position="13"/>
        <end position="185"/>
    </location>
</feature>
<dbReference type="InterPro" id="IPR038501">
    <property type="entry name" value="Spore_GerAC_C_sf"/>
</dbReference>
<dbReference type="RefSeq" id="WP_122907647.1">
    <property type="nucleotide sequence ID" value="NZ_RHHR01000007.1"/>
</dbReference>
<evidence type="ECO:0000313" key="11">
    <source>
        <dbReference type="Proteomes" id="UP000282028"/>
    </source>
</evidence>
<dbReference type="PANTHER" id="PTHR35789">
    <property type="entry name" value="SPORE GERMINATION PROTEIN B3"/>
    <property type="match status" value="1"/>
</dbReference>
<dbReference type="InterPro" id="IPR008844">
    <property type="entry name" value="Spore_GerAC-like"/>
</dbReference>
<evidence type="ECO:0000256" key="1">
    <source>
        <dbReference type="ARBA" id="ARBA00004635"/>
    </source>
</evidence>
<comment type="subcellular location">
    <subcellularLocation>
        <location evidence="1">Membrane</location>
        <topology evidence="1">Lipid-anchor</topology>
    </subcellularLocation>
</comment>
<dbReference type="Gene3D" id="6.20.190.10">
    <property type="entry name" value="Nutrient germinant receptor protein C, domain 1"/>
    <property type="match status" value="1"/>
</dbReference>
<evidence type="ECO:0000256" key="3">
    <source>
        <dbReference type="ARBA" id="ARBA00022544"/>
    </source>
</evidence>
<dbReference type="Pfam" id="PF25198">
    <property type="entry name" value="Spore_GerAC_N"/>
    <property type="match status" value="1"/>
</dbReference>
<dbReference type="InterPro" id="IPR046953">
    <property type="entry name" value="Spore_GerAC-like_C"/>
</dbReference>
<evidence type="ECO:0000259" key="8">
    <source>
        <dbReference type="Pfam" id="PF05504"/>
    </source>
</evidence>
<dbReference type="NCBIfam" id="TIGR02887">
    <property type="entry name" value="spore_ger_x_C"/>
    <property type="match status" value="1"/>
</dbReference>
<evidence type="ECO:0000256" key="2">
    <source>
        <dbReference type="ARBA" id="ARBA00007886"/>
    </source>
</evidence>
<dbReference type="PANTHER" id="PTHR35789:SF1">
    <property type="entry name" value="SPORE GERMINATION PROTEIN B3"/>
    <property type="match status" value="1"/>
</dbReference>
<organism evidence="10 11">
    <name type="scientific">Brevibacillus invocatus</name>
    <dbReference type="NCBI Taxonomy" id="173959"/>
    <lineage>
        <taxon>Bacteria</taxon>
        <taxon>Bacillati</taxon>
        <taxon>Bacillota</taxon>
        <taxon>Bacilli</taxon>
        <taxon>Bacillales</taxon>
        <taxon>Paenibacillaceae</taxon>
        <taxon>Brevibacillus</taxon>
    </lineage>
</organism>
<evidence type="ECO:0000259" key="9">
    <source>
        <dbReference type="Pfam" id="PF25198"/>
    </source>
</evidence>
<evidence type="ECO:0000256" key="6">
    <source>
        <dbReference type="ARBA" id="ARBA00023139"/>
    </source>
</evidence>
<comment type="similarity">
    <text evidence="2">Belongs to the GerABKC lipoprotein family.</text>
</comment>
<keyword evidence="5" id="KW-0472">Membrane</keyword>